<dbReference type="GO" id="GO:0003735">
    <property type="term" value="F:structural constituent of ribosome"/>
    <property type="evidence" value="ECO:0007669"/>
    <property type="project" value="InterPro"/>
</dbReference>
<accession>A0A8F2XVD9</accession>
<dbReference type="PANTHER" id="PTHR43168:SF2">
    <property type="entry name" value="LARGE RIBOSOMAL SUBUNIT PROTEIN BL33C"/>
    <property type="match status" value="1"/>
</dbReference>
<comment type="subcellular location">
    <subcellularLocation>
        <location evidence="5">Plastid</location>
        <location evidence="5">Chloroplast</location>
    </subcellularLocation>
</comment>
<dbReference type="Gene3D" id="2.20.28.120">
    <property type="entry name" value="Ribosomal protein L33"/>
    <property type="match status" value="1"/>
</dbReference>
<dbReference type="PANTHER" id="PTHR43168">
    <property type="entry name" value="50S RIBOSOMAL PROTEIN L33, CHLOROPLASTIC"/>
    <property type="match status" value="1"/>
</dbReference>
<organism evidence="6">
    <name type="scientific">Delavayella serrata</name>
    <dbReference type="NCBI Taxonomy" id="264774"/>
    <lineage>
        <taxon>Eukaryota</taxon>
        <taxon>Viridiplantae</taxon>
        <taxon>Streptophyta</taxon>
        <taxon>Embryophyta</taxon>
        <taxon>Marchantiophyta</taxon>
        <taxon>Jungermanniopsida</taxon>
        <taxon>Jungermanniidae</taxon>
        <taxon>Jungermanniales</taxon>
        <taxon>Jungermanniineae</taxon>
        <taxon>Jungermanniaceae</taxon>
        <taxon>Delavayella</taxon>
    </lineage>
</organism>
<proteinExistence type="inferred from homology"/>
<keyword evidence="2 5" id="KW-0689">Ribosomal protein</keyword>
<dbReference type="GO" id="GO:0005840">
    <property type="term" value="C:ribosome"/>
    <property type="evidence" value="ECO:0007669"/>
    <property type="project" value="UniProtKB-KW"/>
</dbReference>
<evidence type="ECO:0000256" key="1">
    <source>
        <dbReference type="ARBA" id="ARBA00007596"/>
    </source>
</evidence>
<dbReference type="InterPro" id="IPR018264">
    <property type="entry name" value="Ribosomal_bL33_CS"/>
</dbReference>
<geneLocation type="chloroplast" evidence="6"/>
<reference evidence="6" key="1">
    <citation type="journal article" date="2021" name="ACS Synth. Biol.">
        <title>Construction of DNA Tools for Hyperexpression in Marchantia Chloroplasts.</title>
        <authorList>
            <person name="Frangedakis E."/>
            <person name="Guzman-Chavez F."/>
            <person name="Rebmann M."/>
            <person name="Markel K."/>
            <person name="Yu Y."/>
            <person name="Perraki A."/>
            <person name="Tse S.W."/>
            <person name="Liu Y."/>
            <person name="Rever J."/>
            <person name="Sauret-Gueto S."/>
            <person name="Goffinet B."/>
            <person name="Schneider H."/>
            <person name="Haseloff J."/>
        </authorList>
    </citation>
    <scope>NUCLEOTIDE SEQUENCE</scope>
</reference>
<dbReference type="NCBIfam" id="NF001860">
    <property type="entry name" value="PRK00595.1"/>
    <property type="match status" value="1"/>
</dbReference>
<dbReference type="InterPro" id="IPR038584">
    <property type="entry name" value="Ribosomal_bL33_sf"/>
</dbReference>
<dbReference type="InterPro" id="IPR011332">
    <property type="entry name" value="Ribosomal_zn-bd"/>
</dbReference>
<evidence type="ECO:0000256" key="3">
    <source>
        <dbReference type="ARBA" id="ARBA00023274"/>
    </source>
</evidence>
<dbReference type="PROSITE" id="PS00582">
    <property type="entry name" value="RIBOSOMAL_L33"/>
    <property type="match status" value="1"/>
</dbReference>
<dbReference type="GO" id="GO:0006412">
    <property type="term" value="P:translation"/>
    <property type="evidence" value="ECO:0007669"/>
    <property type="project" value="UniProtKB-UniRule"/>
</dbReference>
<sequence>MAKSKEIRVTINLECINCSENLEKRSRGISRYTTRKNRRNTAMRLELKKFCRYCGGHTIHKEIKK</sequence>
<comment type="similarity">
    <text evidence="1 5">Belongs to the bacterial ribosomal protein bL33 family.</text>
</comment>
<keyword evidence="6" id="KW-0150">Chloroplast</keyword>
<dbReference type="SUPFAM" id="SSF57829">
    <property type="entry name" value="Zn-binding ribosomal proteins"/>
    <property type="match status" value="1"/>
</dbReference>
<dbReference type="HAMAP" id="MF_00294">
    <property type="entry name" value="Ribosomal_bL33"/>
    <property type="match status" value="1"/>
</dbReference>
<dbReference type="Pfam" id="PF00471">
    <property type="entry name" value="Ribosomal_L33"/>
    <property type="match status" value="1"/>
</dbReference>
<dbReference type="GO" id="GO:0009507">
    <property type="term" value="C:chloroplast"/>
    <property type="evidence" value="ECO:0007669"/>
    <property type="project" value="UniProtKB-SubCell"/>
</dbReference>
<dbReference type="EMBL" id="MW429508">
    <property type="protein sequence ID" value="QWW92968.1"/>
    <property type="molecule type" value="Genomic_DNA"/>
</dbReference>
<evidence type="ECO:0000313" key="6">
    <source>
        <dbReference type="EMBL" id="QWW92968.1"/>
    </source>
</evidence>
<name>A0A8F2XVD9_9MARC</name>
<evidence type="ECO:0000256" key="4">
    <source>
        <dbReference type="ARBA" id="ARBA00035276"/>
    </source>
</evidence>
<dbReference type="GO" id="GO:1990904">
    <property type="term" value="C:ribonucleoprotein complex"/>
    <property type="evidence" value="ECO:0007669"/>
    <property type="project" value="UniProtKB-KW"/>
</dbReference>
<dbReference type="NCBIfam" id="NF001764">
    <property type="entry name" value="PRK00504.1"/>
    <property type="match status" value="1"/>
</dbReference>
<gene>
    <name evidence="5 6" type="primary">rpl33</name>
</gene>
<dbReference type="NCBIfam" id="TIGR01023">
    <property type="entry name" value="rpmG_bact"/>
    <property type="match status" value="1"/>
</dbReference>
<protein>
    <recommendedName>
        <fullName evidence="4 5">Large ribosomal subunit protein bL33c</fullName>
    </recommendedName>
</protein>
<keyword evidence="3 5" id="KW-0687">Ribonucleoprotein</keyword>
<keyword evidence="6" id="KW-0934">Plastid</keyword>
<dbReference type="InterPro" id="IPR001705">
    <property type="entry name" value="Ribosomal_bL33"/>
</dbReference>
<evidence type="ECO:0000256" key="5">
    <source>
        <dbReference type="HAMAP-Rule" id="MF_00294"/>
    </source>
</evidence>
<dbReference type="AlphaFoldDB" id="A0A8F2XVD9"/>
<evidence type="ECO:0000256" key="2">
    <source>
        <dbReference type="ARBA" id="ARBA00022980"/>
    </source>
</evidence>